<feature type="transmembrane region" description="Helical" evidence="7">
    <location>
        <begin position="426"/>
        <end position="448"/>
    </location>
</feature>
<dbReference type="GO" id="GO:0022857">
    <property type="term" value="F:transmembrane transporter activity"/>
    <property type="evidence" value="ECO:0007669"/>
    <property type="project" value="UniProtKB-UniRule"/>
</dbReference>
<dbReference type="OMA" id="GKSFCKA"/>
<feature type="transmembrane region" description="Helical" evidence="7">
    <location>
        <begin position="226"/>
        <end position="254"/>
    </location>
</feature>
<evidence type="ECO:0000256" key="4">
    <source>
        <dbReference type="ARBA" id="ARBA00022989"/>
    </source>
</evidence>
<feature type="transmembrane region" description="Helical" evidence="7">
    <location>
        <begin position="40"/>
        <end position="59"/>
    </location>
</feature>
<dbReference type="PANTHER" id="PTHR12385">
    <property type="entry name" value="CHOLINE TRANSPORTER-LIKE (SLC FAMILY 44)"/>
    <property type="match status" value="1"/>
</dbReference>
<keyword evidence="5 7" id="KW-0472">Membrane</keyword>
<evidence type="ECO:0000256" key="6">
    <source>
        <dbReference type="ARBA" id="ARBA00023180"/>
    </source>
</evidence>
<feature type="transmembrane region" description="Helical" evidence="7">
    <location>
        <begin position="107"/>
        <end position="125"/>
    </location>
</feature>
<comment type="caution">
    <text evidence="8">The sequence shown here is derived from an EMBL/GenBank/DDBJ whole genome shotgun (WGS) entry which is preliminary data.</text>
</comment>
<keyword evidence="6" id="KW-0325">Glycoprotein</keyword>
<gene>
    <name evidence="8" type="ORF">RFI_10989</name>
</gene>
<dbReference type="EMBL" id="ASPP01008053">
    <property type="protein sequence ID" value="ETO26144.1"/>
    <property type="molecule type" value="Genomic_DNA"/>
</dbReference>
<evidence type="ECO:0000256" key="2">
    <source>
        <dbReference type="ARBA" id="ARBA00007168"/>
    </source>
</evidence>
<comment type="function">
    <text evidence="7">Choline transporter.</text>
</comment>
<feature type="transmembrane region" description="Helical" evidence="7">
    <location>
        <begin position="164"/>
        <end position="184"/>
    </location>
</feature>
<keyword evidence="9" id="KW-1185">Reference proteome</keyword>
<feature type="transmembrane region" description="Helical" evidence="7">
    <location>
        <begin position="355"/>
        <end position="376"/>
    </location>
</feature>
<dbReference type="Pfam" id="PF04515">
    <property type="entry name" value="Choline_transpo"/>
    <property type="match status" value="1"/>
</dbReference>
<evidence type="ECO:0000256" key="3">
    <source>
        <dbReference type="ARBA" id="ARBA00022692"/>
    </source>
</evidence>
<feature type="transmembrane region" description="Helical" evidence="7">
    <location>
        <begin position="396"/>
        <end position="414"/>
    </location>
</feature>
<evidence type="ECO:0000256" key="5">
    <source>
        <dbReference type="ARBA" id="ARBA00023136"/>
    </source>
</evidence>
<reference evidence="8 9" key="1">
    <citation type="journal article" date="2013" name="Curr. Biol.">
        <title>The Genome of the Foraminiferan Reticulomyxa filosa.</title>
        <authorList>
            <person name="Glockner G."/>
            <person name="Hulsmann N."/>
            <person name="Schleicher M."/>
            <person name="Noegel A.A."/>
            <person name="Eichinger L."/>
            <person name="Gallinger C."/>
            <person name="Pawlowski J."/>
            <person name="Sierra R."/>
            <person name="Euteneuer U."/>
            <person name="Pillet L."/>
            <person name="Moustafa A."/>
            <person name="Platzer M."/>
            <person name="Groth M."/>
            <person name="Szafranski K."/>
            <person name="Schliwa M."/>
        </authorList>
    </citation>
    <scope>NUCLEOTIDE SEQUENCE [LARGE SCALE GENOMIC DNA]</scope>
</reference>
<proteinExistence type="inferred from homology"/>
<dbReference type="OrthoDB" id="5979459at2759"/>
<keyword evidence="3 7" id="KW-0812">Transmembrane</keyword>
<name>X6NK83_RETFI</name>
<protein>
    <recommendedName>
        <fullName evidence="7">Choline transporter-like protein</fullName>
    </recommendedName>
</protein>
<dbReference type="Proteomes" id="UP000023152">
    <property type="component" value="Unassembled WGS sequence"/>
</dbReference>
<accession>X6NK83</accession>
<sequence length="488" mass="55391">MRSWCVPEESYLSHNVSSYAFNSNTETLDRAIGDLDTAKWLLFASAFIAIVISFIYIKFISYLGRCLVILSIIGTFVGGVFVGLWLIKDGSNNMDSDETKNTGRAEIALGVIVFVLLFCFFLALFWMRSVCFYPFLLIELAFSMLNEASRAVRDMPTTVLFPVLYSFVGIAYMAFWLSVALYIYSSKQRDTYNTPEDLVKYFGDTYIHVNFNKELKVTISCGVFDALVYHFICLVYMIQVIVYFGFMVLAGTFADWYFSIWDSTHTRKIRGHSTAELSHAPIIESLFRVIRFHIGSLAFGALLITPVRVVRWTLLYIQKKTQNAQNPLTKCLLGCADCFLKCFECIIDKINKEGFIFTTIYGTNFCYSSIIAIKLIWNNAMRAALVEGISHYMELFGRLAIASLTTGLCLAIFSEASYYRDNLSSVLLPGLVVFIVSYMIGSLFMLVYEVAVDTIFLCYLVDEETHPEGPKFAHAELTKMTSIRKHSV</sequence>
<dbReference type="PANTHER" id="PTHR12385:SF14">
    <property type="entry name" value="CHOLINE TRANSPORTER-LIKE 2"/>
    <property type="match status" value="1"/>
</dbReference>
<dbReference type="AlphaFoldDB" id="X6NK83"/>
<evidence type="ECO:0000256" key="1">
    <source>
        <dbReference type="ARBA" id="ARBA00004141"/>
    </source>
</evidence>
<organism evidence="8 9">
    <name type="scientific">Reticulomyxa filosa</name>
    <dbReference type="NCBI Taxonomy" id="46433"/>
    <lineage>
        <taxon>Eukaryota</taxon>
        <taxon>Sar</taxon>
        <taxon>Rhizaria</taxon>
        <taxon>Retaria</taxon>
        <taxon>Foraminifera</taxon>
        <taxon>Monothalamids</taxon>
        <taxon>Reticulomyxidae</taxon>
        <taxon>Reticulomyxa</taxon>
    </lineage>
</organism>
<feature type="transmembrane region" description="Helical" evidence="7">
    <location>
        <begin position="290"/>
        <end position="310"/>
    </location>
</feature>
<evidence type="ECO:0000313" key="8">
    <source>
        <dbReference type="EMBL" id="ETO26144.1"/>
    </source>
</evidence>
<feature type="transmembrane region" description="Helical" evidence="7">
    <location>
        <begin position="66"/>
        <end position="87"/>
    </location>
</feature>
<comment type="similarity">
    <text evidence="2 7">Belongs to the CTL (choline transporter-like) family.</text>
</comment>
<dbReference type="InterPro" id="IPR007603">
    <property type="entry name" value="Choline_transptr-like"/>
</dbReference>
<evidence type="ECO:0000313" key="9">
    <source>
        <dbReference type="Proteomes" id="UP000023152"/>
    </source>
</evidence>
<dbReference type="GO" id="GO:0005886">
    <property type="term" value="C:plasma membrane"/>
    <property type="evidence" value="ECO:0007669"/>
    <property type="project" value="UniProtKB-SubCell"/>
</dbReference>
<keyword evidence="4 7" id="KW-1133">Transmembrane helix</keyword>
<comment type="subcellular location">
    <subcellularLocation>
        <location evidence="7">Cell membrane</location>
        <topology evidence="7">Multi-pass membrane protein</topology>
    </subcellularLocation>
    <subcellularLocation>
        <location evidence="1">Membrane</location>
        <topology evidence="1">Multi-pass membrane protein</topology>
    </subcellularLocation>
</comment>
<evidence type="ECO:0000256" key="7">
    <source>
        <dbReference type="RuleBase" id="RU368066"/>
    </source>
</evidence>